<evidence type="ECO:0000259" key="6">
    <source>
        <dbReference type="Pfam" id="PF00644"/>
    </source>
</evidence>
<dbReference type="InterPro" id="IPR051838">
    <property type="entry name" value="ARTD_PARP"/>
</dbReference>
<accession>A0ABR2GVI7</accession>
<name>A0ABR2GVI7_9EUKA</name>
<evidence type="ECO:0000313" key="8">
    <source>
        <dbReference type="Proteomes" id="UP001470230"/>
    </source>
</evidence>
<protein>
    <submittedName>
        <fullName evidence="7">Poly [ADP-ribose] polymerase 6</fullName>
    </submittedName>
</protein>
<feature type="domain" description="PARP catalytic" evidence="6">
    <location>
        <begin position="336"/>
        <end position="428"/>
    </location>
</feature>
<dbReference type="InterPro" id="IPR012317">
    <property type="entry name" value="Poly(ADP-ribose)pol_cat_dom"/>
</dbReference>
<dbReference type="SUPFAM" id="SSF56399">
    <property type="entry name" value="ADP-ribosylation"/>
    <property type="match status" value="1"/>
</dbReference>
<feature type="compositionally biased region" description="Acidic residues" evidence="5">
    <location>
        <begin position="1"/>
        <end position="24"/>
    </location>
</feature>
<dbReference type="PANTHER" id="PTHR21328">
    <property type="entry name" value="POLY ADP-RIBOSE POLYMERASE FAMILY, MEMBER PARP"/>
    <property type="match status" value="1"/>
</dbReference>
<keyword evidence="4" id="KW-0520">NAD</keyword>
<dbReference type="EMBL" id="JAPFFF010000057">
    <property type="protein sequence ID" value="KAK8837940.1"/>
    <property type="molecule type" value="Genomic_DNA"/>
</dbReference>
<dbReference type="Pfam" id="PF00644">
    <property type="entry name" value="PARP"/>
    <property type="match status" value="1"/>
</dbReference>
<comment type="caution">
    <text evidence="7">The sequence shown here is derived from an EMBL/GenBank/DDBJ whole genome shotgun (WGS) entry which is preliminary data.</text>
</comment>
<keyword evidence="2" id="KW-0808">Transferase</keyword>
<keyword evidence="1" id="KW-0328">Glycosyltransferase</keyword>
<evidence type="ECO:0000256" key="4">
    <source>
        <dbReference type="ARBA" id="ARBA00023027"/>
    </source>
</evidence>
<evidence type="ECO:0000256" key="2">
    <source>
        <dbReference type="ARBA" id="ARBA00022679"/>
    </source>
</evidence>
<gene>
    <name evidence="7" type="ORF">M9Y10_035882</name>
</gene>
<organism evidence="7 8">
    <name type="scientific">Tritrichomonas musculus</name>
    <dbReference type="NCBI Taxonomy" id="1915356"/>
    <lineage>
        <taxon>Eukaryota</taxon>
        <taxon>Metamonada</taxon>
        <taxon>Parabasalia</taxon>
        <taxon>Tritrichomonadida</taxon>
        <taxon>Tritrichomonadidae</taxon>
        <taxon>Tritrichomonas</taxon>
    </lineage>
</organism>
<dbReference type="Proteomes" id="UP001470230">
    <property type="component" value="Unassembled WGS sequence"/>
</dbReference>
<sequence length="518" mass="58879">MSDDEMLVDDDDDEMVIGDDEDDNPFGLEQTKSNDDEISTRIISFPAFFNPQVLVCNQLAPFFEASSRENTLSFKIPTHFLPSSLQMVCGFYLSPILIEVMLSFKEDNWNSPLSQISASHPIFNQNYVGRPLALDTIRRFFTNSYMPKRKYICADFILNKSQIKSLKYENHQLLFLIFELIDVFIDIKDHCCICHEPLPFSVIKPSICHKKLCEVGFNEIGVGSSVAQEIRRDVYAADLLFSIFACSFHNQKYMNPAPPPEILRNAERIFRSLPPMSTIAQNCTNDNEIIKKYGNDTLDLLRWVILSNKSQLIHLPEDLQLNSIGFSTQFMTLIASPQAEEAFQKKKKNNSNKSIYMWHGSGGDRWHSIIRNGLMNMSNKDCIHGASYGPGIYLAADASTSLGYSQPVQNLYSNSIFSSSLSLIALCEVVPVSQLKDFGGIATLQDEEAIIVRFIFPTTTQNGNIGYPQHNFGINRRSGHFRNKGFVSQNINEDQIPKLQDVLKYLERESMKNNRKLH</sequence>
<dbReference type="Gene3D" id="3.90.228.10">
    <property type="match status" value="1"/>
</dbReference>
<evidence type="ECO:0000256" key="3">
    <source>
        <dbReference type="ARBA" id="ARBA00022695"/>
    </source>
</evidence>
<feature type="region of interest" description="Disordered" evidence="5">
    <location>
        <begin position="1"/>
        <end position="32"/>
    </location>
</feature>
<reference evidence="7 8" key="1">
    <citation type="submission" date="2024-04" db="EMBL/GenBank/DDBJ databases">
        <title>Tritrichomonas musculus Genome.</title>
        <authorList>
            <person name="Alves-Ferreira E."/>
            <person name="Grigg M."/>
            <person name="Lorenzi H."/>
            <person name="Galac M."/>
        </authorList>
    </citation>
    <scope>NUCLEOTIDE SEQUENCE [LARGE SCALE GENOMIC DNA]</scope>
    <source>
        <strain evidence="7 8">EAF2021</strain>
    </source>
</reference>
<keyword evidence="3" id="KW-0548">Nucleotidyltransferase</keyword>
<evidence type="ECO:0000256" key="5">
    <source>
        <dbReference type="SAM" id="MobiDB-lite"/>
    </source>
</evidence>
<evidence type="ECO:0000256" key="1">
    <source>
        <dbReference type="ARBA" id="ARBA00022676"/>
    </source>
</evidence>
<evidence type="ECO:0000313" key="7">
    <source>
        <dbReference type="EMBL" id="KAK8837940.1"/>
    </source>
</evidence>
<proteinExistence type="predicted"/>
<keyword evidence="8" id="KW-1185">Reference proteome</keyword>